<dbReference type="Proteomes" id="UP000261340">
    <property type="component" value="Unplaced"/>
</dbReference>
<dbReference type="PANTHER" id="PTHR24100:SF151">
    <property type="entry name" value="ICOS LIGAND"/>
    <property type="match status" value="1"/>
</dbReference>
<feature type="domain" description="Ig-like" evidence="4">
    <location>
        <begin position="23"/>
        <end position="149"/>
    </location>
</feature>
<evidence type="ECO:0000256" key="2">
    <source>
        <dbReference type="ARBA" id="ARBA00023136"/>
    </source>
</evidence>
<dbReference type="InterPro" id="IPR013106">
    <property type="entry name" value="Ig_V-set"/>
</dbReference>
<dbReference type="PROSITE" id="PS50835">
    <property type="entry name" value="IG_LIKE"/>
    <property type="match status" value="1"/>
</dbReference>
<dbReference type="GO" id="GO:0009897">
    <property type="term" value="C:external side of plasma membrane"/>
    <property type="evidence" value="ECO:0007669"/>
    <property type="project" value="TreeGrafter"/>
</dbReference>
<dbReference type="InterPro" id="IPR050504">
    <property type="entry name" value="IgSF_BTN/MOG"/>
</dbReference>
<protein>
    <recommendedName>
        <fullName evidence="4">Ig-like domain-containing protein</fullName>
    </recommendedName>
</protein>
<accession>A0A3Q0RT64</accession>
<dbReference type="InterPro" id="IPR036179">
    <property type="entry name" value="Ig-like_dom_sf"/>
</dbReference>
<dbReference type="InterPro" id="IPR003599">
    <property type="entry name" value="Ig_sub"/>
</dbReference>
<evidence type="ECO:0000313" key="6">
    <source>
        <dbReference type="Proteomes" id="UP000261340"/>
    </source>
</evidence>
<dbReference type="Ensembl" id="ENSACIT00000013981.1">
    <property type="protein sequence ID" value="ENSACIP00000013612.1"/>
    <property type="gene ID" value="ENSACIG00000010599.1"/>
</dbReference>
<dbReference type="InterPro" id="IPR013783">
    <property type="entry name" value="Ig-like_fold"/>
</dbReference>
<dbReference type="SMART" id="SM00409">
    <property type="entry name" value="IG"/>
    <property type="match status" value="1"/>
</dbReference>
<dbReference type="GO" id="GO:0005102">
    <property type="term" value="F:signaling receptor binding"/>
    <property type="evidence" value="ECO:0007669"/>
    <property type="project" value="TreeGrafter"/>
</dbReference>
<dbReference type="GeneTree" id="ENSGT00940000168804"/>
<dbReference type="Gene3D" id="2.60.40.10">
    <property type="entry name" value="Immunoglobulins"/>
    <property type="match status" value="1"/>
</dbReference>
<dbReference type="SMART" id="SM00406">
    <property type="entry name" value="IGv"/>
    <property type="match status" value="1"/>
</dbReference>
<dbReference type="Pfam" id="PF07686">
    <property type="entry name" value="V-set"/>
    <property type="match status" value="1"/>
</dbReference>
<dbReference type="AlphaFoldDB" id="A0A3Q0RT64"/>
<evidence type="ECO:0000256" key="1">
    <source>
        <dbReference type="ARBA" id="ARBA00004370"/>
    </source>
</evidence>
<comment type="subcellular location">
    <subcellularLocation>
        <location evidence="1">Membrane</location>
    </subcellularLocation>
</comment>
<keyword evidence="2" id="KW-0472">Membrane</keyword>
<organism evidence="5 6">
    <name type="scientific">Amphilophus citrinellus</name>
    <name type="common">Midas cichlid</name>
    <name type="synonym">Cichlasoma citrinellum</name>
    <dbReference type="NCBI Taxonomy" id="61819"/>
    <lineage>
        <taxon>Eukaryota</taxon>
        <taxon>Metazoa</taxon>
        <taxon>Chordata</taxon>
        <taxon>Craniata</taxon>
        <taxon>Vertebrata</taxon>
        <taxon>Euteleostomi</taxon>
        <taxon>Actinopterygii</taxon>
        <taxon>Neopterygii</taxon>
        <taxon>Teleostei</taxon>
        <taxon>Neoteleostei</taxon>
        <taxon>Acanthomorphata</taxon>
        <taxon>Ovalentaria</taxon>
        <taxon>Cichlomorphae</taxon>
        <taxon>Cichliformes</taxon>
        <taxon>Cichlidae</taxon>
        <taxon>New World cichlids</taxon>
        <taxon>Cichlasomatinae</taxon>
        <taxon>Heroini</taxon>
        <taxon>Amphilophus</taxon>
    </lineage>
</organism>
<sequence>MSGPIFLSQSIPMWQCDWRLILPFKTKVKVSFCLSVSLRAGVEVDEGVESVLLTCQVPTDVSRDSTAAVWDRKDLNIPTVHVRLQSGDDLEQQNNRYTDRTSMRADALQTGDLSLTLRNPTVSDSGTYTCTTRKFGRDQTKTYVQLKVTEKEKPQYKNKIKILPSLDIFSKLLLGKRIKKIRNFLPFSTILFFLKQSVKKYHSTQLKTKSPEVEG</sequence>
<keyword evidence="3" id="KW-0393">Immunoglobulin domain</keyword>
<reference evidence="5" key="1">
    <citation type="submission" date="2025-08" db="UniProtKB">
        <authorList>
            <consortium name="Ensembl"/>
        </authorList>
    </citation>
    <scope>IDENTIFICATION</scope>
</reference>
<keyword evidence="6" id="KW-1185">Reference proteome</keyword>
<dbReference type="SUPFAM" id="SSF48726">
    <property type="entry name" value="Immunoglobulin"/>
    <property type="match status" value="1"/>
</dbReference>
<evidence type="ECO:0000313" key="5">
    <source>
        <dbReference type="Ensembl" id="ENSACIP00000013612.1"/>
    </source>
</evidence>
<reference evidence="5" key="2">
    <citation type="submission" date="2025-09" db="UniProtKB">
        <authorList>
            <consortium name="Ensembl"/>
        </authorList>
    </citation>
    <scope>IDENTIFICATION</scope>
</reference>
<proteinExistence type="predicted"/>
<evidence type="ECO:0000256" key="3">
    <source>
        <dbReference type="ARBA" id="ARBA00023319"/>
    </source>
</evidence>
<evidence type="ECO:0000259" key="4">
    <source>
        <dbReference type="PROSITE" id="PS50835"/>
    </source>
</evidence>
<dbReference type="GO" id="GO:0001817">
    <property type="term" value="P:regulation of cytokine production"/>
    <property type="evidence" value="ECO:0007669"/>
    <property type="project" value="TreeGrafter"/>
</dbReference>
<dbReference type="PANTHER" id="PTHR24100">
    <property type="entry name" value="BUTYROPHILIN"/>
    <property type="match status" value="1"/>
</dbReference>
<dbReference type="GO" id="GO:0050852">
    <property type="term" value="P:T cell receptor signaling pathway"/>
    <property type="evidence" value="ECO:0007669"/>
    <property type="project" value="TreeGrafter"/>
</dbReference>
<name>A0A3Q0RT64_AMPCI</name>
<dbReference type="InterPro" id="IPR007110">
    <property type="entry name" value="Ig-like_dom"/>
</dbReference>